<comment type="caution">
    <text evidence="2">The sequence shown here is derived from an EMBL/GenBank/DDBJ whole genome shotgun (WGS) entry which is preliminary data.</text>
</comment>
<reference evidence="2" key="1">
    <citation type="journal article" date="2019" name="Sci. Rep.">
        <title>Draft genome of Tanacetum cinerariifolium, the natural source of mosquito coil.</title>
        <authorList>
            <person name="Yamashiro T."/>
            <person name="Shiraishi A."/>
            <person name="Satake H."/>
            <person name="Nakayama K."/>
        </authorList>
    </citation>
    <scope>NUCLEOTIDE SEQUENCE</scope>
</reference>
<dbReference type="EMBL" id="BKCJ010538015">
    <property type="protein sequence ID" value="GFB03478.1"/>
    <property type="molecule type" value="Genomic_DNA"/>
</dbReference>
<evidence type="ECO:0000313" key="2">
    <source>
        <dbReference type="EMBL" id="GFB03478.1"/>
    </source>
</evidence>
<accession>A0A699KSG4</accession>
<feature type="compositionally biased region" description="Basic and acidic residues" evidence="1">
    <location>
        <begin position="63"/>
        <end position="87"/>
    </location>
</feature>
<proteinExistence type="predicted"/>
<gene>
    <name evidence="2" type="ORF">Tci_675449</name>
</gene>
<feature type="region of interest" description="Disordered" evidence="1">
    <location>
        <begin position="60"/>
        <end position="87"/>
    </location>
</feature>
<dbReference type="AlphaFoldDB" id="A0A699KSG4"/>
<organism evidence="2">
    <name type="scientific">Tanacetum cinerariifolium</name>
    <name type="common">Dalmatian daisy</name>
    <name type="synonym">Chrysanthemum cinerariifolium</name>
    <dbReference type="NCBI Taxonomy" id="118510"/>
    <lineage>
        <taxon>Eukaryota</taxon>
        <taxon>Viridiplantae</taxon>
        <taxon>Streptophyta</taxon>
        <taxon>Embryophyta</taxon>
        <taxon>Tracheophyta</taxon>
        <taxon>Spermatophyta</taxon>
        <taxon>Magnoliopsida</taxon>
        <taxon>eudicotyledons</taxon>
        <taxon>Gunneridae</taxon>
        <taxon>Pentapetalae</taxon>
        <taxon>asterids</taxon>
        <taxon>campanulids</taxon>
        <taxon>Asterales</taxon>
        <taxon>Asteraceae</taxon>
        <taxon>Asteroideae</taxon>
        <taxon>Anthemideae</taxon>
        <taxon>Anthemidinae</taxon>
        <taxon>Tanacetum</taxon>
    </lineage>
</organism>
<name>A0A699KSG4_TANCI</name>
<protein>
    <submittedName>
        <fullName evidence="2">Uncharacterized protein</fullName>
    </submittedName>
</protein>
<sequence>MAFVSVESTSSTNEFNVAYSVSIATCYSSQAQGKNQLVLTKPRLSVLTIFARDCRIAKNSGNRSRDARNAGYRGRDNGKRPTKEEDEKALVVQDGLGTYDWSYQVKEESTDFALMAFTSNPLSYSSSNSEENSLANDRFKKGEGYHAVPPPLNGNYMPPKPNVSFAGLDDSIYKFKISETVTGLAKDEKDAPETSTVCVENPKKDRSSALFIQDWDTDSDNDSVFRPEHIHAKIDFVKADEFVKHVKPIKSVKHVNLSNLLKLLNKLKNLRISVQVLNLIEKIGMGK</sequence>
<evidence type="ECO:0000256" key="1">
    <source>
        <dbReference type="SAM" id="MobiDB-lite"/>
    </source>
</evidence>